<dbReference type="AlphaFoldDB" id="A0A151I0B0"/>
<dbReference type="Proteomes" id="UP000078540">
    <property type="component" value="Unassembled WGS sequence"/>
</dbReference>
<keyword evidence="2" id="KW-1185">Reference proteome</keyword>
<sequence length="93" mass="10666">MPLLSTSCNNIPSHLKRNSLFTYHRFRSSGAIRNALMLSKNPVCTRHGSTEDTWYEERVATQQDRSSTWDIPSSSLAKRDLIQAQQRPLNHPL</sequence>
<evidence type="ECO:0000313" key="1">
    <source>
        <dbReference type="EMBL" id="KYM78841.1"/>
    </source>
</evidence>
<organism evidence="1 2">
    <name type="scientific">Atta colombica</name>
    <dbReference type="NCBI Taxonomy" id="520822"/>
    <lineage>
        <taxon>Eukaryota</taxon>
        <taxon>Metazoa</taxon>
        <taxon>Ecdysozoa</taxon>
        <taxon>Arthropoda</taxon>
        <taxon>Hexapoda</taxon>
        <taxon>Insecta</taxon>
        <taxon>Pterygota</taxon>
        <taxon>Neoptera</taxon>
        <taxon>Endopterygota</taxon>
        <taxon>Hymenoptera</taxon>
        <taxon>Apocrita</taxon>
        <taxon>Aculeata</taxon>
        <taxon>Formicoidea</taxon>
        <taxon>Formicidae</taxon>
        <taxon>Myrmicinae</taxon>
        <taxon>Atta</taxon>
    </lineage>
</organism>
<name>A0A151I0B0_9HYME</name>
<accession>A0A151I0B0</accession>
<proteinExistence type="predicted"/>
<reference evidence="1 2" key="1">
    <citation type="submission" date="2015-09" db="EMBL/GenBank/DDBJ databases">
        <title>Atta colombica WGS genome.</title>
        <authorList>
            <person name="Nygaard S."/>
            <person name="Hu H."/>
            <person name="Boomsma J."/>
            <person name="Zhang G."/>
        </authorList>
    </citation>
    <scope>NUCLEOTIDE SEQUENCE [LARGE SCALE GENOMIC DNA]</scope>
    <source>
        <strain evidence="1">Treedump-2</strain>
        <tissue evidence="1">Whole body</tissue>
    </source>
</reference>
<protein>
    <submittedName>
        <fullName evidence="1">Uncharacterized protein</fullName>
    </submittedName>
</protein>
<gene>
    <name evidence="1" type="ORF">ALC53_10712</name>
</gene>
<evidence type="ECO:0000313" key="2">
    <source>
        <dbReference type="Proteomes" id="UP000078540"/>
    </source>
</evidence>
<dbReference type="EMBL" id="KQ976637">
    <property type="protein sequence ID" value="KYM78841.1"/>
    <property type="molecule type" value="Genomic_DNA"/>
</dbReference>